<evidence type="ECO:0000259" key="10">
    <source>
        <dbReference type="PROSITE" id="PS50885"/>
    </source>
</evidence>
<dbReference type="PROSITE" id="PS50885">
    <property type="entry name" value="HAMP"/>
    <property type="match status" value="1"/>
</dbReference>
<keyword evidence="12" id="KW-1185">Reference proteome</keyword>
<keyword evidence="7" id="KW-0902">Two-component regulatory system</keyword>
<keyword evidence="8" id="KW-1133">Transmembrane helix</keyword>
<dbReference type="Gene3D" id="3.30.565.10">
    <property type="entry name" value="Histidine kinase-like ATPase, C-terminal domain"/>
    <property type="match status" value="1"/>
</dbReference>
<sequence length="594" mass="67159">MKKFRDLFSIKTIKSKLILYNLIIIISIAMFVSIFNFISYRKNTIKTAINNSMYHTKNISDRLHIAYEEMLNIVLNCTARKSLFLSINSRNLQTSSGKQLALYGTQVLKDYCAVSGYSEYIAKITLYSKNGVLIQSGFIPGSINDVSWITNSDWFQKEYEKNSSSYQLSLVDSPFLEPSKTKLLPILRTLEYDDNKKNNGWVLLCISSKLYSKTLEQYNDDSAMYCITKEGDVIASVNSGGINGTSIINTLLNKSNNQGYLRVDIDGIDSIVTYYRQPQSGILIYEVIPIKDLSMEHIVIIQTIILLFISCLIIGLLLSILISKKINKPIARLLYSIENISNGDFTRDPKIEGNDEIGTIGKCVNQMSSQIYTLLDTRVEIEKEKKDLEIKMLQAQINPHFLYNTLDSIRWIAMIQKNSGIVQVVTSLSSLLKNMAKGFNEKVTLEKELEFLNDYVIIEKIRYVELFDIDIQISDPVLYKAKIIKLTLQPIVENAIFNGIEPSGHTGVIKISAYTDNSTLYISVYDNGVGISPENLSTLLSKTERVKSSTMSGIGLPNVDRRFKLVYGEDYGIKIDSKVGEYTKITVSLPLEFD</sequence>
<dbReference type="Pfam" id="PF06580">
    <property type="entry name" value="His_kinase"/>
    <property type="match status" value="1"/>
</dbReference>
<evidence type="ECO:0000256" key="2">
    <source>
        <dbReference type="ARBA" id="ARBA00004370"/>
    </source>
</evidence>
<dbReference type="EMBL" id="FOWD01000015">
    <property type="protein sequence ID" value="SFO25414.1"/>
    <property type="molecule type" value="Genomic_DNA"/>
</dbReference>
<dbReference type="SUPFAM" id="SSF158472">
    <property type="entry name" value="HAMP domain-like"/>
    <property type="match status" value="1"/>
</dbReference>
<accession>A0A1I5FNS9</accession>
<evidence type="ECO:0000256" key="7">
    <source>
        <dbReference type="ARBA" id="ARBA00023012"/>
    </source>
</evidence>
<dbReference type="SUPFAM" id="SSF55874">
    <property type="entry name" value="ATPase domain of HSP90 chaperone/DNA topoisomerase II/histidine kinase"/>
    <property type="match status" value="1"/>
</dbReference>
<keyword evidence="4" id="KW-0597">Phosphoprotein</keyword>
<dbReference type="CDD" id="cd06225">
    <property type="entry name" value="HAMP"/>
    <property type="match status" value="1"/>
</dbReference>
<dbReference type="InterPro" id="IPR003594">
    <property type="entry name" value="HATPase_dom"/>
</dbReference>
<evidence type="ECO:0000256" key="5">
    <source>
        <dbReference type="ARBA" id="ARBA00022679"/>
    </source>
</evidence>
<dbReference type="SMART" id="SM00304">
    <property type="entry name" value="HAMP"/>
    <property type="match status" value="1"/>
</dbReference>
<proteinExistence type="predicted"/>
<gene>
    <name evidence="11" type="ORF">SAMN04489757_11529</name>
</gene>
<dbReference type="AlphaFoldDB" id="A0A1I5FNS9"/>
<keyword evidence="5" id="KW-0808">Transferase</keyword>
<dbReference type="PROSITE" id="PS50109">
    <property type="entry name" value="HIS_KIN"/>
    <property type="match status" value="1"/>
</dbReference>
<keyword evidence="6 11" id="KW-0418">Kinase</keyword>
<feature type="domain" description="HAMP" evidence="10">
    <location>
        <begin position="324"/>
        <end position="376"/>
    </location>
</feature>
<evidence type="ECO:0000259" key="9">
    <source>
        <dbReference type="PROSITE" id="PS50109"/>
    </source>
</evidence>
<dbReference type="InterPro" id="IPR003660">
    <property type="entry name" value="HAMP_dom"/>
</dbReference>
<dbReference type="GO" id="GO:0016020">
    <property type="term" value="C:membrane"/>
    <property type="evidence" value="ECO:0007669"/>
    <property type="project" value="UniProtKB-SubCell"/>
</dbReference>
<dbReference type="Pfam" id="PF00672">
    <property type="entry name" value="HAMP"/>
    <property type="match status" value="1"/>
</dbReference>
<evidence type="ECO:0000256" key="1">
    <source>
        <dbReference type="ARBA" id="ARBA00000085"/>
    </source>
</evidence>
<dbReference type="InterPro" id="IPR050640">
    <property type="entry name" value="Bact_2-comp_sensor_kinase"/>
</dbReference>
<protein>
    <recommendedName>
        <fullName evidence="3">histidine kinase</fullName>
        <ecNumber evidence="3">2.7.13.3</ecNumber>
    </recommendedName>
</protein>
<dbReference type="RefSeq" id="WP_091686583.1">
    <property type="nucleotide sequence ID" value="NZ_BAABFM010000024.1"/>
</dbReference>
<dbReference type="GO" id="GO:0000155">
    <property type="term" value="F:phosphorelay sensor kinase activity"/>
    <property type="evidence" value="ECO:0007669"/>
    <property type="project" value="InterPro"/>
</dbReference>
<evidence type="ECO:0000313" key="11">
    <source>
        <dbReference type="EMBL" id="SFO25414.1"/>
    </source>
</evidence>
<dbReference type="PANTHER" id="PTHR34220:SF7">
    <property type="entry name" value="SENSOR HISTIDINE KINASE YPDA"/>
    <property type="match status" value="1"/>
</dbReference>
<evidence type="ECO:0000256" key="3">
    <source>
        <dbReference type="ARBA" id="ARBA00012438"/>
    </source>
</evidence>
<dbReference type="OrthoDB" id="9809348at2"/>
<dbReference type="InterPro" id="IPR036890">
    <property type="entry name" value="HATPase_C_sf"/>
</dbReference>
<name>A0A1I5FNS9_9FIRM</name>
<evidence type="ECO:0000313" key="12">
    <source>
        <dbReference type="Proteomes" id="UP000198806"/>
    </source>
</evidence>
<comment type="subcellular location">
    <subcellularLocation>
        <location evidence="2">Membrane</location>
    </subcellularLocation>
</comment>
<organism evidence="11 12">
    <name type="scientific">Anaerocolumna aminovalerica</name>
    <dbReference type="NCBI Taxonomy" id="1527"/>
    <lineage>
        <taxon>Bacteria</taxon>
        <taxon>Bacillati</taxon>
        <taxon>Bacillota</taxon>
        <taxon>Clostridia</taxon>
        <taxon>Lachnospirales</taxon>
        <taxon>Lachnospiraceae</taxon>
        <taxon>Anaerocolumna</taxon>
    </lineage>
</organism>
<feature type="transmembrane region" description="Helical" evidence="8">
    <location>
        <begin position="299"/>
        <end position="322"/>
    </location>
</feature>
<evidence type="ECO:0000256" key="4">
    <source>
        <dbReference type="ARBA" id="ARBA00022553"/>
    </source>
</evidence>
<dbReference type="Proteomes" id="UP000198806">
    <property type="component" value="Unassembled WGS sequence"/>
</dbReference>
<dbReference type="SMART" id="SM00387">
    <property type="entry name" value="HATPase_c"/>
    <property type="match status" value="1"/>
</dbReference>
<evidence type="ECO:0000256" key="8">
    <source>
        <dbReference type="SAM" id="Phobius"/>
    </source>
</evidence>
<dbReference type="InterPro" id="IPR005467">
    <property type="entry name" value="His_kinase_dom"/>
</dbReference>
<dbReference type="Gene3D" id="6.10.340.10">
    <property type="match status" value="1"/>
</dbReference>
<dbReference type="STRING" id="1527.SAMN04489757_11529"/>
<dbReference type="EC" id="2.7.13.3" evidence="3"/>
<feature type="transmembrane region" description="Helical" evidence="8">
    <location>
        <begin position="20"/>
        <end position="40"/>
    </location>
</feature>
<keyword evidence="8" id="KW-0472">Membrane</keyword>
<dbReference type="InterPro" id="IPR010559">
    <property type="entry name" value="Sig_transdc_His_kin_internal"/>
</dbReference>
<comment type="catalytic activity">
    <reaction evidence="1">
        <text>ATP + protein L-histidine = ADP + protein N-phospho-L-histidine.</text>
        <dbReference type="EC" id="2.7.13.3"/>
    </reaction>
</comment>
<dbReference type="PANTHER" id="PTHR34220">
    <property type="entry name" value="SENSOR HISTIDINE KINASE YPDA"/>
    <property type="match status" value="1"/>
</dbReference>
<keyword evidence="8" id="KW-0812">Transmembrane</keyword>
<reference evidence="11 12" key="1">
    <citation type="submission" date="2016-10" db="EMBL/GenBank/DDBJ databases">
        <authorList>
            <person name="de Groot N.N."/>
        </authorList>
    </citation>
    <scope>NUCLEOTIDE SEQUENCE [LARGE SCALE GENOMIC DNA]</scope>
    <source>
        <strain evidence="11 12">DSM 1283</strain>
    </source>
</reference>
<feature type="domain" description="Histidine kinase" evidence="9">
    <location>
        <begin position="488"/>
        <end position="593"/>
    </location>
</feature>
<evidence type="ECO:0000256" key="6">
    <source>
        <dbReference type="ARBA" id="ARBA00022777"/>
    </source>
</evidence>
<dbReference type="Pfam" id="PF02518">
    <property type="entry name" value="HATPase_c"/>
    <property type="match status" value="1"/>
</dbReference>